<evidence type="ECO:0000313" key="1">
    <source>
        <dbReference type="EMBL" id="BCR90726.1"/>
    </source>
</evidence>
<dbReference type="RefSeq" id="XP_043139248.1">
    <property type="nucleotide sequence ID" value="XM_043281805.1"/>
</dbReference>
<protein>
    <submittedName>
        <fullName evidence="1">Uncharacterized protein</fullName>
    </submittedName>
</protein>
<gene>
    <name evidence="1" type="ORF">ACHE_60612A</name>
</gene>
<keyword evidence="2" id="KW-1185">Reference proteome</keyword>
<organism evidence="1 2">
    <name type="scientific">Aspergillus chevalieri</name>
    <name type="common">Eurotium chevalieri</name>
    <dbReference type="NCBI Taxonomy" id="182096"/>
    <lineage>
        <taxon>Eukaryota</taxon>
        <taxon>Fungi</taxon>
        <taxon>Dikarya</taxon>
        <taxon>Ascomycota</taxon>
        <taxon>Pezizomycotina</taxon>
        <taxon>Eurotiomycetes</taxon>
        <taxon>Eurotiomycetidae</taxon>
        <taxon>Eurotiales</taxon>
        <taxon>Aspergillaceae</taxon>
        <taxon>Aspergillus</taxon>
        <taxon>Aspergillus subgen. Aspergillus</taxon>
    </lineage>
</organism>
<dbReference type="GeneID" id="66985084"/>
<evidence type="ECO:0000313" key="2">
    <source>
        <dbReference type="Proteomes" id="UP000637239"/>
    </source>
</evidence>
<name>A0A7R7ZRG4_ASPCH</name>
<dbReference type="Proteomes" id="UP000637239">
    <property type="component" value="Chromosome 6"/>
</dbReference>
<dbReference type="KEGG" id="ache:ACHE_60612A"/>
<dbReference type="EMBL" id="AP024421">
    <property type="protein sequence ID" value="BCR90726.1"/>
    <property type="molecule type" value="Genomic_DNA"/>
</dbReference>
<sequence length="61" mass="6176">MGLGADRRGIGPHPNPLGVPLTFPLFSILHGSSPQGTGTIGGEAVTDVTGLKGARANQRVQ</sequence>
<dbReference type="AlphaFoldDB" id="A0A7R7ZRG4"/>
<reference evidence="1" key="1">
    <citation type="submission" date="2021-01" db="EMBL/GenBank/DDBJ databases">
        <authorList>
            <consortium name="Aspergillus chevalieri M1 genome sequencing consortium"/>
            <person name="Kazuki M."/>
            <person name="Futagami T."/>
        </authorList>
    </citation>
    <scope>NUCLEOTIDE SEQUENCE</scope>
    <source>
        <strain evidence="1">M1</strain>
    </source>
</reference>
<accession>A0A7R7ZRG4</accession>
<proteinExistence type="predicted"/>
<reference evidence="1" key="2">
    <citation type="submission" date="2021-02" db="EMBL/GenBank/DDBJ databases">
        <title>Aspergillus chevalieri M1 genome sequence.</title>
        <authorList>
            <person name="Kadooka C."/>
            <person name="Mori K."/>
            <person name="Futagami T."/>
        </authorList>
    </citation>
    <scope>NUCLEOTIDE SEQUENCE</scope>
    <source>
        <strain evidence="1">M1</strain>
    </source>
</reference>